<dbReference type="AlphaFoldDB" id="A0A0B2VXU4"/>
<dbReference type="OrthoDB" id="5804099at2759"/>
<feature type="chain" id="PRO_5002077749" evidence="2">
    <location>
        <begin position="23"/>
        <end position="402"/>
    </location>
</feature>
<evidence type="ECO:0000256" key="2">
    <source>
        <dbReference type="SAM" id="SignalP"/>
    </source>
</evidence>
<keyword evidence="2" id="KW-0732">Signal</keyword>
<feature type="compositionally biased region" description="Acidic residues" evidence="1">
    <location>
        <begin position="327"/>
        <end position="337"/>
    </location>
</feature>
<dbReference type="Proteomes" id="UP000031036">
    <property type="component" value="Unassembled WGS sequence"/>
</dbReference>
<organism evidence="3 4">
    <name type="scientific">Toxocara canis</name>
    <name type="common">Canine roundworm</name>
    <dbReference type="NCBI Taxonomy" id="6265"/>
    <lineage>
        <taxon>Eukaryota</taxon>
        <taxon>Metazoa</taxon>
        <taxon>Ecdysozoa</taxon>
        <taxon>Nematoda</taxon>
        <taxon>Chromadorea</taxon>
        <taxon>Rhabditida</taxon>
        <taxon>Spirurina</taxon>
        <taxon>Ascaridomorpha</taxon>
        <taxon>Ascaridoidea</taxon>
        <taxon>Toxocaridae</taxon>
        <taxon>Toxocara</taxon>
    </lineage>
</organism>
<evidence type="ECO:0000313" key="4">
    <source>
        <dbReference type="Proteomes" id="UP000031036"/>
    </source>
</evidence>
<feature type="signal peptide" evidence="2">
    <location>
        <begin position="1"/>
        <end position="22"/>
    </location>
</feature>
<keyword evidence="4" id="KW-1185">Reference proteome</keyword>
<protein>
    <submittedName>
        <fullName evidence="3">Uncharacterized protein</fullName>
    </submittedName>
</protein>
<feature type="region of interest" description="Disordered" evidence="1">
    <location>
        <begin position="325"/>
        <end position="345"/>
    </location>
</feature>
<gene>
    <name evidence="3" type="ORF">Tcan_13570</name>
</gene>
<evidence type="ECO:0000256" key="1">
    <source>
        <dbReference type="SAM" id="MobiDB-lite"/>
    </source>
</evidence>
<dbReference type="STRING" id="6265.A0A0B2VXU4"/>
<feature type="region of interest" description="Disordered" evidence="1">
    <location>
        <begin position="375"/>
        <end position="402"/>
    </location>
</feature>
<reference evidence="3 4" key="1">
    <citation type="submission" date="2014-11" db="EMBL/GenBank/DDBJ databases">
        <title>Genetic blueprint of the zoonotic pathogen Toxocara canis.</title>
        <authorList>
            <person name="Zhu X.-Q."/>
            <person name="Korhonen P.K."/>
            <person name="Cai H."/>
            <person name="Young N.D."/>
            <person name="Nejsum P."/>
            <person name="von Samson-Himmelstjerna G."/>
            <person name="Boag P.R."/>
            <person name="Tan P."/>
            <person name="Li Q."/>
            <person name="Min J."/>
            <person name="Yang Y."/>
            <person name="Wang X."/>
            <person name="Fang X."/>
            <person name="Hall R.S."/>
            <person name="Hofmann A."/>
            <person name="Sternberg P.W."/>
            <person name="Jex A.R."/>
            <person name="Gasser R.B."/>
        </authorList>
    </citation>
    <scope>NUCLEOTIDE SEQUENCE [LARGE SCALE GENOMIC DNA]</scope>
    <source>
        <strain evidence="3">PN_DK_2014</strain>
    </source>
</reference>
<comment type="caution">
    <text evidence="3">The sequence shown here is derived from an EMBL/GenBank/DDBJ whole genome shotgun (WGS) entry which is preliminary data.</text>
</comment>
<accession>A0A0B2VXU4</accession>
<sequence>MAEPNTCRLVFFILLITTAIDAFTIENKVTEKERTRRQVSLDDLIQGALSLFRPIIDTSQPLQDDTTINKQVASRQMPNRDREILGAPRYSSLDDVPICKGNSRICNFISCTAHNFKNDQSFANINLAAQVLADTKLRKAISKDPDALTTVCHEQGLSGPQCRLFQKGFQLIDKFITSIEPVDNVPQKMNTITKEEDDFYTEEPDAAPVPIRPVSGIGSGLAADDPPFYGSHTWSSHSEQVDAINSHPSLPDSVTLATFPPLLFILPTMPTMPFVNPIRPVTSKDPISPLTSFSFDNQLLKQPFFGSNTKQIYDRLTRISRSARDAEELDDFDDPDADWARQKRNSDYYDGLEEESATEKPRSTERMDHVYYDAPVHEEQIKPPIKPKKADNGHVNCLQHLQ</sequence>
<proteinExistence type="predicted"/>
<name>A0A0B2VXU4_TOXCA</name>
<dbReference type="EMBL" id="JPKZ01000252">
    <property type="protein sequence ID" value="KHN88361.1"/>
    <property type="molecule type" value="Genomic_DNA"/>
</dbReference>
<evidence type="ECO:0000313" key="3">
    <source>
        <dbReference type="EMBL" id="KHN88361.1"/>
    </source>
</evidence>